<dbReference type="Gene3D" id="1.20.120.180">
    <property type="entry name" value="Proteasome activator pa28, C-terminal domain"/>
    <property type="match status" value="1"/>
</dbReference>
<accession>A0A1Y1VGC5</accession>
<dbReference type="PANTHER" id="PTHR10660">
    <property type="entry name" value="PROTEASOME REGULATOR PA28"/>
    <property type="match status" value="1"/>
</dbReference>
<evidence type="ECO:0000259" key="4">
    <source>
        <dbReference type="Pfam" id="PF02251"/>
    </source>
</evidence>
<feature type="domain" description="Proteasome activator PA28 C-terminal" evidence="5">
    <location>
        <begin position="95"/>
        <end position="235"/>
    </location>
</feature>
<keyword evidence="2 6" id="KW-0647">Proteasome</keyword>
<name>A0A1Y1VGC5_9FUNG</name>
<reference evidence="6 7" key="2">
    <citation type="submission" date="2016-08" db="EMBL/GenBank/DDBJ databases">
        <title>Pervasive Adenine N6-methylation of Active Genes in Fungi.</title>
        <authorList>
            <consortium name="DOE Joint Genome Institute"/>
            <person name="Mondo S.J."/>
            <person name="Dannebaum R.O."/>
            <person name="Kuo R.C."/>
            <person name="Labutti K."/>
            <person name="Haridas S."/>
            <person name="Kuo A."/>
            <person name="Salamov A."/>
            <person name="Ahrendt S.R."/>
            <person name="Lipzen A."/>
            <person name="Sullivan W."/>
            <person name="Andreopoulos W.B."/>
            <person name="Clum A."/>
            <person name="Lindquist E."/>
            <person name="Daum C."/>
            <person name="Ramamoorthy G.K."/>
            <person name="Gryganskyi A."/>
            <person name="Culley D."/>
            <person name="Magnuson J.K."/>
            <person name="James T.Y."/>
            <person name="O'Malley M.A."/>
            <person name="Stajich J.E."/>
            <person name="Spatafora J.W."/>
            <person name="Visel A."/>
            <person name="Grigoriev I.V."/>
        </authorList>
    </citation>
    <scope>NUCLEOTIDE SEQUENCE [LARGE SCALE GENOMIC DNA]</scope>
    <source>
        <strain evidence="7">finn</strain>
    </source>
</reference>
<comment type="caution">
    <text evidence="6">The sequence shown here is derived from an EMBL/GenBank/DDBJ whole genome shotgun (WGS) entry which is preliminary data.</text>
</comment>
<dbReference type="InterPro" id="IPR003186">
    <property type="entry name" value="PA28_C"/>
</dbReference>
<feature type="compositionally biased region" description="Basic and acidic residues" evidence="3">
    <location>
        <begin position="72"/>
        <end position="83"/>
    </location>
</feature>
<dbReference type="STRING" id="1754191.A0A1Y1VGC5"/>
<reference evidence="6 7" key="1">
    <citation type="submission" date="2016-08" db="EMBL/GenBank/DDBJ databases">
        <title>Genomes of anaerobic fungi encode conserved fungal cellulosomes for biomass hydrolysis.</title>
        <authorList>
            <consortium name="DOE Joint Genome Institute"/>
            <person name="Haitjema C.H."/>
            <person name="Gilmore S.P."/>
            <person name="Henske J.K."/>
            <person name="Solomon K.V."/>
            <person name="De Groot R."/>
            <person name="Kuo A."/>
            <person name="Mondo S.J."/>
            <person name="Salamov A.A."/>
            <person name="Labutti K."/>
            <person name="Zhao Z."/>
            <person name="Chiniquy J."/>
            <person name="Barry K."/>
            <person name="Brewer H.M."/>
            <person name="Purvine S.O."/>
            <person name="Wright A.T."/>
            <person name="Boxma B."/>
            <person name="Van Alen T."/>
            <person name="Hackstein J.H."/>
            <person name="Baker S.E."/>
            <person name="Grigoriev I.V."/>
            <person name="O'Malley M.A."/>
        </authorList>
    </citation>
    <scope>NUCLEOTIDE SEQUENCE [LARGE SCALE GENOMIC DNA]</scope>
    <source>
        <strain evidence="7">finn</strain>
    </source>
</reference>
<dbReference type="Proteomes" id="UP000193719">
    <property type="component" value="Unassembled WGS sequence"/>
</dbReference>
<protein>
    <submittedName>
        <fullName evidence="6">Proteasome activator complex subunit 3-like protein</fullName>
    </submittedName>
</protein>
<dbReference type="GO" id="GO:2000045">
    <property type="term" value="P:regulation of G1/S transition of mitotic cell cycle"/>
    <property type="evidence" value="ECO:0007669"/>
    <property type="project" value="TreeGrafter"/>
</dbReference>
<dbReference type="FunFam" id="1.20.120.180:FF:000002">
    <property type="entry name" value="Proteasome activator complex subunit 1"/>
    <property type="match status" value="1"/>
</dbReference>
<dbReference type="InterPro" id="IPR036252">
    <property type="entry name" value="Proteasome_activ_sf"/>
</dbReference>
<dbReference type="GO" id="GO:0008537">
    <property type="term" value="C:proteasome activator complex"/>
    <property type="evidence" value="ECO:0007669"/>
    <property type="project" value="InterPro"/>
</dbReference>
<evidence type="ECO:0000259" key="5">
    <source>
        <dbReference type="Pfam" id="PF02252"/>
    </source>
</evidence>
<organism evidence="6 7">
    <name type="scientific">Piromyces finnis</name>
    <dbReference type="NCBI Taxonomy" id="1754191"/>
    <lineage>
        <taxon>Eukaryota</taxon>
        <taxon>Fungi</taxon>
        <taxon>Fungi incertae sedis</taxon>
        <taxon>Chytridiomycota</taxon>
        <taxon>Chytridiomycota incertae sedis</taxon>
        <taxon>Neocallimastigomycetes</taxon>
        <taxon>Neocallimastigales</taxon>
        <taxon>Neocallimastigaceae</taxon>
        <taxon>Piromyces</taxon>
    </lineage>
</organism>
<proteinExistence type="inferred from homology"/>
<dbReference type="GO" id="GO:0061133">
    <property type="term" value="F:endopeptidase activator activity"/>
    <property type="evidence" value="ECO:0007669"/>
    <property type="project" value="TreeGrafter"/>
</dbReference>
<comment type="similarity">
    <text evidence="1">Belongs to the PA28 family.</text>
</comment>
<dbReference type="InterPro" id="IPR009077">
    <property type="entry name" value="Proteasome_activ_PA28"/>
</dbReference>
<dbReference type="GO" id="GO:0005654">
    <property type="term" value="C:nucleoplasm"/>
    <property type="evidence" value="ECO:0007669"/>
    <property type="project" value="TreeGrafter"/>
</dbReference>
<evidence type="ECO:0000256" key="2">
    <source>
        <dbReference type="ARBA" id="ARBA00022942"/>
    </source>
</evidence>
<dbReference type="EMBL" id="MCFH01000009">
    <property type="protein sequence ID" value="ORX55409.1"/>
    <property type="molecule type" value="Genomic_DNA"/>
</dbReference>
<dbReference type="PANTHER" id="PTHR10660:SF2">
    <property type="entry name" value="LD45860P"/>
    <property type="match status" value="1"/>
</dbReference>
<dbReference type="GO" id="GO:0061136">
    <property type="term" value="P:regulation of proteasomal protein catabolic process"/>
    <property type="evidence" value="ECO:0007669"/>
    <property type="project" value="TreeGrafter"/>
</dbReference>
<evidence type="ECO:0000313" key="7">
    <source>
        <dbReference type="Proteomes" id="UP000193719"/>
    </source>
</evidence>
<evidence type="ECO:0000313" key="6">
    <source>
        <dbReference type="EMBL" id="ORX55409.1"/>
    </source>
</evidence>
<dbReference type="AlphaFoldDB" id="A0A1Y1VGC5"/>
<dbReference type="Gene3D" id="1.20.5.120">
    <property type="entry name" value="Proteasome activator pa28, N-terminal domain"/>
    <property type="match status" value="1"/>
</dbReference>
<dbReference type="SUPFAM" id="SSF47216">
    <property type="entry name" value="Proteasome activator"/>
    <property type="match status" value="1"/>
</dbReference>
<gene>
    <name evidence="6" type="ORF">BCR36DRAFT_410336</name>
</gene>
<evidence type="ECO:0000256" key="1">
    <source>
        <dbReference type="ARBA" id="ARBA00005883"/>
    </source>
</evidence>
<dbReference type="InterPro" id="IPR036997">
    <property type="entry name" value="PA28_C_sf"/>
</dbReference>
<feature type="domain" description="Proteasome activator PA28 N-terminal" evidence="4">
    <location>
        <begin position="6"/>
        <end position="57"/>
    </location>
</feature>
<dbReference type="Pfam" id="PF02252">
    <property type="entry name" value="PA28_C"/>
    <property type="match status" value="1"/>
</dbReference>
<feature type="region of interest" description="Disordered" evidence="3">
    <location>
        <begin position="63"/>
        <end position="85"/>
    </location>
</feature>
<dbReference type="GO" id="GO:0005737">
    <property type="term" value="C:cytoplasm"/>
    <property type="evidence" value="ECO:0007669"/>
    <property type="project" value="TreeGrafter"/>
</dbReference>
<dbReference type="OrthoDB" id="6591885at2759"/>
<dbReference type="InterPro" id="IPR036996">
    <property type="entry name" value="PA28_N_sf"/>
</dbReference>
<evidence type="ECO:0000256" key="3">
    <source>
        <dbReference type="SAM" id="MobiDB-lite"/>
    </source>
</evidence>
<sequence>MSLKIKKKFNAFNDTLATKAKKIIEEEMPEKIFTLNDFLKTSDLFNVQDLSIFHQPIVPKPDSTFNTNKKRKLDEENENKSESKPIVYTDHTESCHPHLFKCIDFLKNEIEEVVSLCNTVKIYIQLNIPKIEDGNNFGVSIQEEVVKELSSAEDSAFAVLDSISKYYMQRAKLVTKVMKYPNVKDYQLCIWELDEKEYTWLRLTAIDIRNNYAMLYDMIQKNYDRIEKPRQENAHAALY</sequence>
<keyword evidence="7" id="KW-1185">Reference proteome</keyword>
<dbReference type="InterPro" id="IPR003185">
    <property type="entry name" value="Proteasome_activ_PA28_N"/>
</dbReference>
<dbReference type="Pfam" id="PF02251">
    <property type="entry name" value="PA28_N"/>
    <property type="match status" value="1"/>
</dbReference>